<keyword evidence="2" id="KW-1133">Transmembrane helix</keyword>
<comment type="caution">
    <text evidence="3">The sequence shown here is derived from an EMBL/GenBank/DDBJ whole genome shotgun (WGS) entry which is preliminary data.</text>
</comment>
<accession>A0A502G5M4</accession>
<feature type="transmembrane region" description="Helical" evidence="2">
    <location>
        <begin position="35"/>
        <end position="57"/>
    </location>
</feature>
<proteinExistence type="predicted"/>
<sequence length="379" mass="39127">MRGVSEPPTGPSGPPSRPLPRAGRPGRRRLSGGRVAAIALGAIVLLAAAHTLLWNLMGSRLQAGYDAWAAARRAQGWRIEHEAPQRGGWPLSATLRLPEFRFSGGGATVPGGIDWSARAVVLRVALHRPGELRVSAGGPQRLRVGQAEIPFAADRLTARLPLQANVPPKGGEFEALRLRIGTAAGGMEVGAAALAFDSRMSAIEGEPAISLEGLVENVTLPVATPLGNAVRSLRIDAALTGPLPGGRNPTNRAATWRDAGGTLEIRRLDLDYGPATAQVAATLALDEALQPMGAGTLKLTGAEAVLDALVSGGAVTARNAGLARRVVGLLARPLAEGEPPVLEVPLTLEARGLAVARIPVARLPPLVWPGPAEGRGPGP</sequence>
<dbReference type="Pfam" id="PF09898">
    <property type="entry name" value="DUF2125"/>
    <property type="match status" value="1"/>
</dbReference>
<keyword evidence="2" id="KW-0812">Transmembrane</keyword>
<evidence type="ECO:0000256" key="1">
    <source>
        <dbReference type="SAM" id="MobiDB-lite"/>
    </source>
</evidence>
<evidence type="ECO:0000256" key="2">
    <source>
        <dbReference type="SAM" id="Phobius"/>
    </source>
</evidence>
<gene>
    <name evidence="3" type="ORF">EAH89_12630</name>
</gene>
<keyword evidence="4" id="KW-1185">Reference proteome</keyword>
<dbReference type="InterPro" id="IPR018666">
    <property type="entry name" value="DUF2125"/>
</dbReference>
<evidence type="ECO:0000313" key="3">
    <source>
        <dbReference type="EMBL" id="TPG56912.1"/>
    </source>
</evidence>
<dbReference type="EMBL" id="RCZP01000010">
    <property type="protein sequence ID" value="TPG56912.1"/>
    <property type="molecule type" value="Genomic_DNA"/>
</dbReference>
<organism evidence="3 4">
    <name type="scientific">Muricoccus nepalensis</name>
    <dbReference type="NCBI Taxonomy" id="1854500"/>
    <lineage>
        <taxon>Bacteria</taxon>
        <taxon>Pseudomonadati</taxon>
        <taxon>Pseudomonadota</taxon>
        <taxon>Alphaproteobacteria</taxon>
        <taxon>Acetobacterales</taxon>
        <taxon>Roseomonadaceae</taxon>
        <taxon>Muricoccus</taxon>
    </lineage>
</organism>
<protein>
    <submittedName>
        <fullName evidence="3">DUF2125 domain-containing protein</fullName>
    </submittedName>
</protein>
<name>A0A502G5M4_9PROT</name>
<feature type="region of interest" description="Disordered" evidence="1">
    <location>
        <begin position="1"/>
        <end position="28"/>
    </location>
</feature>
<keyword evidence="2" id="KW-0472">Membrane</keyword>
<evidence type="ECO:0000313" key="4">
    <source>
        <dbReference type="Proteomes" id="UP000317078"/>
    </source>
</evidence>
<dbReference type="OrthoDB" id="8478166at2"/>
<dbReference type="Proteomes" id="UP000317078">
    <property type="component" value="Unassembled WGS sequence"/>
</dbReference>
<dbReference type="AlphaFoldDB" id="A0A502G5M4"/>
<reference evidence="3 4" key="1">
    <citation type="journal article" date="2019" name="Environ. Microbiol.">
        <title>Species interactions and distinct microbial communities in high Arctic permafrost affected cryosols are associated with the CH4 and CO2 gas fluxes.</title>
        <authorList>
            <person name="Altshuler I."/>
            <person name="Hamel J."/>
            <person name="Turney S."/>
            <person name="Magnuson E."/>
            <person name="Levesque R."/>
            <person name="Greer C."/>
            <person name="Whyte L.G."/>
        </authorList>
    </citation>
    <scope>NUCLEOTIDE SEQUENCE [LARGE SCALE GENOMIC DNA]</scope>
    <source>
        <strain evidence="3 4">S9.3B</strain>
    </source>
</reference>
<feature type="compositionally biased region" description="Pro residues" evidence="1">
    <location>
        <begin position="8"/>
        <end position="18"/>
    </location>
</feature>